<sequence length="161" mass="17189">MSRLDLFVDRITAQRDILNLIAAQSLLPDGGAILEIGLGNGRTYSHLLEAFSGRRVIVFDRAVASHGTSTPPAADLILGEISQTATTYAKADAAMVHADIGTGYADKDAGVQTWLPQLCVDLLMQGGVAVSGLQLVHPRLKPLDMPSGIGRNLYFAYRKQG</sequence>
<gene>
    <name evidence="1" type="ORF">GCM10010873_13300</name>
</gene>
<dbReference type="SUPFAM" id="SSF53335">
    <property type="entry name" value="S-adenosyl-L-methionine-dependent methyltransferases"/>
    <property type="match status" value="1"/>
</dbReference>
<dbReference type="AlphaFoldDB" id="A0AA37U097"/>
<dbReference type="InterPro" id="IPR025690">
    <property type="entry name" value="Methyltransf_put"/>
</dbReference>
<dbReference type="RefSeq" id="WP_284324557.1">
    <property type="nucleotide sequence ID" value="NZ_BSPP01000004.1"/>
</dbReference>
<organism evidence="1 2">
    <name type="scientific">Cypionkella aquatica</name>
    <dbReference type="NCBI Taxonomy" id="1756042"/>
    <lineage>
        <taxon>Bacteria</taxon>
        <taxon>Pseudomonadati</taxon>
        <taxon>Pseudomonadota</taxon>
        <taxon>Alphaproteobacteria</taxon>
        <taxon>Rhodobacterales</taxon>
        <taxon>Paracoccaceae</taxon>
        <taxon>Cypionkella</taxon>
    </lineage>
</organism>
<protein>
    <recommendedName>
        <fullName evidence="3">S-adenosyl-L-methionine methyltransferase</fullName>
    </recommendedName>
</protein>
<dbReference type="EMBL" id="BSPP01000004">
    <property type="protein sequence ID" value="GLS86356.1"/>
    <property type="molecule type" value="Genomic_DNA"/>
</dbReference>
<dbReference type="Gene3D" id="3.40.50.150">
    <property type="entry name" value="Vaccinia Virus protein VP39"/>
    <property type="match status" value="1"/>
</dbReference>
<evidence type="ECO:0000313" key="2">
    <source>
        <dbReference type="Proteomes" id="UP001157355"/>
    </source>
</evidence>
<name>A0AA37U097_9RHOB</name>
<keyword evidence="2" id="KW-1185">Reference proteome</keyword>
<dbReference type="Pfam" id="PF12692">
    <property type="entry name" value="Methyltransf_17"/>
    <property type="match status" value="1"/>
</dbReference>
<evidence type="ECO:0000313" key="1">
    <source>
        <dbReference type="EMBL" id="GLS86356.1"/>
    </source>
</evidence>
<dbReference type="Proteomes" id="UP001157355">
    <property type="component" value="Unassembled WGS sequence"/>
</dbReference>
<comment type="caution">
    <text evidence="1">The sequence shown here is derived from an EMBL/GenBank/DDBJ whole genome shotgun (WGS) entry which is preliminary data.</text>
</comment>
<dbReference type="InterPro" id="IPR029063">
    <property type="entry name" value="SAM-dependent_MTases_sf"/>
</dbReference>
<proteinExistence type="predicted"/>
<reference evidence="1 2" key="1">
    <citation type="journal article" date="2014" name="Int. J. Syst. Evol. Microbiol.">
        <title>Complete genome sequence of Corynebacterium casei LMG S-19264T (=DSM 44701T), isolated from a smear-ripened cheese.</title>
        <authorList>
            <consortium name="US DOE Joint Genome Institute (JGI-PGF)"/>
            <person name="Walter F."/>
            <person name="Albersmeier A."/>
            <person name="Kalinowski J."/>
            <person name="Ruckert C."/>
        </authorList>
    </citation>
    <scope>NUCLEOTIDE SEQUENCE [LARGE SCALE GENOMIC DNA]</scope>
    <source>
        <strain evidence="1 2">NBRC 111766</strain>
    </source>
</reference>
<evidence type="ECO:0008006" key="3">
    <source>
        <dbReference type="Google" id="ProtNLM"/>
    </source>
</evidence>
<accession>A0AA37U097</accession>